<accession>A0A4Y2EG08</accession>
<dbReference type="InterPro" id="IPR036397">
    <property type="entry name" value="RNaseH_sf"/>
</dbReference>
<dbReference type="AlphaFoldDB" id="A0A4Y2EG08"/>
<evidence type="ECO:0000313" key="1">
    <source>
        <dbReference type="EMBL" id="GBM28093.1"/>
    </source>
</evidence>
<reference evidence="1 2" key="1">
    <citation type="journal article" date="2019" name="Sci. Rep.">
        <title>Orb-weaving spider Araneus ventricosus genome elucidates the spidroin gene catalogue.</title>
        <authorList>
            <person name="Kono N."/>
            <person name="Nakamura H."/>
            <person name="Ohtoshi R."/>
            <person name="Moran D.A.P."/>
            <person name="Shinohara A."/>
            <person name="Yoshida Y."/>
            <person name="Fujiwara M."/>
            <person name="Mori M."/>
            <person name="Tomita M."/>
            <person name="Arakawa K."/>
        </authorList>
    </citation>
    <scope>NUCLEOTIDE SEQUENCE [LARGE SCALE GENOMIC DNA]</scope>
</reference>
<organism evidence="1 2">
    <name type="scientific">Araneus ventricosus</name>
    <name type="common">Orbweaver spider</name>
    <name type="synonym">Epeira ventricosa</name>
    <dbReference type="NCBI Taxonomy" id="182803"/>
    <lineage>
        <taxon>Eukaryota</taxon>
        <taxon>Metazoa</taxon>
        <taxon>Ecdysozoa</taxon>
        <taxon>Arthropoda</taxon>
        <taxon>Chelicerata</taxon>
        <taxon>Arachnida</taxon>
        <taxon>Araneae</taxon>
        <taxon>Araneomorphae</taxon>
        <taxon>Entelegynae</taxon>
        <taxon>Araneoidea</taxon>
        <taxon>Araneidae</taxon>
        <taxon>Araneus</taxon>
    </lineage>
</organism>
<protein>
    <recommendedName>
        <fullName evidence="3">RNase H type-1 domain-containing protein</fullName>
    </recommendedName>
</protein>
<dbReference type="EMBL" id="BGPR01000602">
    <property type="protein sequence ID" value="GBM28093.1"/>
    <property type="molecule type" value="Genomic_DNA"/>
</dbReference>
<sequence length="98" mass="10815">MGPQNHCQATGTPVFYPKKVSAQYHGAYNTTPTAALQVIGGLLPFHIKAKMQSTLVKRKILKEAQMTLPENTRIRLDWVKAHIGNETADILAKKATTD</sequence>
<evidence type="ECO:0008006" key="3">
    <source>
        <dbReference type="Google" id="ProtNLM"/>
    </source>
</evidence>
<proteinExistence type="predicted"/>
<comment type="caution">
    <text evidence="1">The sequence shown here is derived from an EMBL/GenBank/DDBJ whole genome shotgun (WGS) entry which is preliminary data.</text>
</comment>
<keyword evidence="2" id="KW-1185">Reference proteome</keyword>
<dbReference type="Proteomes" id="UP000499080">
    <property type="component" value="Unassembled WGS sequence"/>
</dbReference>
<evidence type="ECO:0000313" key="2">
    <source>
        <dbReference type="Proteomes" id="UP000499080"/>
    </source>
</evidence>
<dbReference type="Gene3D" id="3.30.420.10">
    <property type="entry name" value="Ribonuclease H-like superfamily/Ribonuclease H"/>
    <property type="match status" value="1"/>
</dbReference>
<name>A0A4Y2EG08_ARAVE</name>
<dbReference type="GO" id="GO:0003676">
    <property type="term" value="F:nucleic acid binding"/>
    <property type="evidence" value="ECO:0007669"/>
    <property type="project" value="InterPro"/>
</dbReference>
<gene>
    <name evidence="1" type="ORF">AVEN_66575_1</name>
</gene>